<accession>A0A4U5PFU2</accession>
<dbReference type="Proteomes" id="UP000298663">
    <property type="component" value="Unassembled WGS sequence"/>
</dbReference>
<feature type="compositionally biased region" description="Basic residues" evidence="1">
    <location>
        <begin position="13"/>
        <end position="23"/>
    </location>
</feature>
<dbReference type="EMBL" id="AZBU02000002">
    <property type="protein sequence ID" value="TKR95422.1"/>
    <property type="molecule type" value="Genomic_DNA"/>
</dbReference>
<gene>
    <name evidence="2" type="ORF">L596_009594</name>
</gene>
<protein>
    <submittedName>
        <fullName evidence="2">Uncharacterized protein</fullName>
    </submittedName>
</protein>
<comment type="caution">
    <text evidence="2">The sequence shown here is derived from an EMBL/GenBank/DDBJ whole genome shotgun (WGS) entry which is preliminary data.</text>
</comment>
<evidence type="ECO:0000256" key="1">
    <source>
        <dbReference type="SAM" id="MobiDB-lite"/>
    </source>
</evidence>
<feature type="region of interest" description="Disordered" evidence="1">
    <location>
        <begin position="1"/>
        <end position="40"/>
    </location>
</feature>
<reference evidence="2 3" key="2">
    <citation type="journal article" date="2019" name="G3 (Bethesda)">
        <title>Hybrid Assembly of the Genome of the Entomopathogenic Nematode Steinernema carpocapsae Identifies the X-Chromosome.</title>
        <authorList>
            <person name="Serra L."/>
            <person name="Macchietto M."/>
            <person name="Macias-Munoz A."/>
            <person name="McGill C.J."/>
            <person name="Rodriguez I.M."/>
            <person name="Rodriguez B."/>
            <person name="Murad R."/>
            <person name="Mortazavi A."/>
        </authorList>
    </citation>
    <scope>NUCLEOTIDE SEQUENCE [LARGE SCALE GENOMIC DNA]</scope>
    <source>
        <strain evidence="2 3">ALL</strain>
    </source>
</reference>
<keyword evidence="3" id="KW-1185">Reference proteome</keyword>
<dbReference type="AlphaFoldDB" id="A0A4U5PFU2"/>
<proteinExistence type="predicted"/>
<evidence type="ECO:0000313" key="3">
    <source>
        <dbReference type="Proteomes" id="UP000298663"/>
    </source>
</evidence>
<reference evidence="2 3" key="1">
    <citation type="journal article" date="2015" name="Genome Biol.">
        <title>Comparative genomics of Steinernema reveals deeply conserved gene regulatory networks.</title>
        <authorList>
            <person name="Dillman A.R."/>
            <person name="Macchietto M."/>
            <person name="Porter C.F."/>
            <person name="Rogers A."/>
            <person name="Williams B."/>
            <person name="Antoshechkin I."/>
            <person name="Lee M.M."/>
            <person name="Goodwin Z."/>
            <person name="Lu X."/>
            <person name="Lewis E.E."/>
            <person name="Goodrich-Blair H."/>
            <person name="Stock S.P."/>
            <person name="Adams B.J."/>
            <person name="Sternberg P.W."/>
            <person name="Mortazavi A."/>
        </authorList>
    </citation>
    <scope>NUCLEOTIDE SEQUENCE [LARGE SCALE GENOMIC DNA]</scope>
    <source>
        <strain evidence="2 3">ALL</strain>
    </source>
</reference>
<name>A0A4U5PFU2_STECR</name>
<sequence length="79" mass="8949">MRPRRSEKSGNGAKRRPRRRSPKTPKLQGTQREGPQGLQGQGRKAFCLFLIFNFKGRKAKISEAISRQDHGGFSIRQIG</sequence>
<organism evidence="2 3">
    <name type="scientific">Steinernema carpocapsae</name>
    <name type="common">Entomopathogenic nematode</name>
    <dbReference type="NCBI Taxonomy" id="34508"/>
    <lineage>
        <taxon>Eukaryota</taxon>
        <taxon>Metazoa</taxon>
        <taxon>Ecdysozoa</taxon>
        <taxon>Nematoda</taxon>
        <taxon>Chromadorea</taxon>
        <taxon>Rhabditida</taxon>
        <taxon>Tylenchina</taxon>
        <taxon>Panagrolaimomorpha</taxon>
        <taxon>Strongyloidoidea</taxon>
        <taxon>Steinernematidae</taxon>
        <taxon>Steinernema</taxon>
    </lineage>
</organism>
<evidence type="ECO:0000313" key="2">
    <source>
        <dbReference type="EMBL" id="TKR95422.1"/>
    </source>
</evidence>